<evidence type="ECO:0000256" key="5">
    <source>
        <dbReference type="ARBA" id="ARBA00022989"/>
    </source>
</evidence>
<dbReference type="Proteomes" id="UP000283474">
    <property type="component" value="Chromosome"/>
</dbReference>
<feature type="transmembrane region" description="Helical" evidence="9">
    <location>
        <begin position="379"/>
        <end position="399"/>
    </location>
</feature>
<dbReference type="OrthoDB" id="9796052at2"/>
<feature type="transmembrane region" description="Helical" evidence="9">
    <location>
        <begin position="289"/>
        <end position="311"/>
    </location>
</feature>
<keyword evidence="12" id="KW-1185">Reference proteome</keyword>
<feature type="transmembrane region" description="Helical" evidence="9">
    <location>
        <begin position="598"/>
        <end position="619"/>
    </location>
</feature>
<feature type="transmembrane region" description="Helical" evidence="9">
    <location>
        <begin position="518"/>
        <end position="541"/>
    </location>
</feature>
<dbReference type="EMBL" id="CP022987">
    <property type="protein sequence ID" value="QAA92967.1"/>
    <property type="molecule type" value="Genomic_DNA"/>
</dbReference>
<dbReference type="Pfam" id="PF06808">
    <property type="entry name" value="DctM"/>
    <property type="match status" value="2"/>
</dbReference>
<keyword evidence="6 9" id="KW-0472">Membrane</keyword>
<keyword evidence="4 9" id="KW-0812">Transmembrane</keyword>
<feature type="region of interest" description="Disordered" evidence="8">
    <location>
        <begin position="336"/>
        <end position="364"/>
    </location>
</feature>
<proteinExistence type="predicted"/>
<evidence type="ECO:0000256" key="6">
    <source>
        <dbReference type="ARBA" id="ARBA00023136"/>
    </source>
</evidence>
<evidence type="ECO:0000256" key="8">
    <source>
        <dbReference type="SAM" id="MobiDB-lite"/>
    </source>
</evidence>
<evidence type="ECO:0000259" key="10">
    <source>
        <dbReference type="Pfam" id="PF06808"/>
    </source>
</evidence>
<evidence type="ECO:0000256" key="3">
    <source>
        <dbReference type="ARBA" id="ARBA00022519"/>
    </source>
</evidence>
<feature type="transmembrane region" description="Helical" evidence="9">
    <location>
        <begin position="176"/>
        <end position="203"/>
    </location>
</feature>
<dbReference type="RefSeq" id="WP_128354019.1">
    <property type="nucleotide sequence ID" value="NZ_CP022987.1"/>
</dbReference>
<feature type="transmembrane region" description="Helical" evidence="9">
    <location>
        <begin position="411"/>
        <end position="432"/>
    </location>
</feature>
<evidence type="ECO:0000313" key="11">
    <source>
        <dbReference type="EMBL" id="QAA92967.1"/>
    </source>
</evidence>
<dbReference type="PANTHER" id="PTHR33362:SF7">
    <property type="entry name" value="SLL1103 PROTEIN"/>
    <property type="match status" value="1"/>
</dbReference>
<name>A0A410G9M1_9BURK</name>
<protein>
    <submittedName>
        <fullName evidence="11">C4-dicarboxylate ABC transporter</fullName>
    </submittedName>
</protein>
<feature type="transmembrane region" description="Helical" evidence="9">
    <location>
        <begin position="134"/>
        <end position="164"/>
    </location>
</feature>
<gene>
    <name evidence="11" type="ORF">CKA81_03230</name>
</gene>
<dbReference type="InterPro" id="IPR004681">
    <property type="entry name" value="TRAP_DctM"/>
</dbReference>
<feature type="domain" description="TRAP C4-dicarboxylate transport system permease DctM subunit" evidence="10">
    <location>
        <begin position="399"/>
        <end position="615"/>
    </location>
</feature>
<feature type="transmembrane region" description="Helical" evidence="9">
    <location>
        <begin position="215"/>
        <end position="234"/>
    </location>
</feature>
<comment type="subcellular location">
    <subcellularLocation>
        <location evidence="1 7">Cell inner membrane</location>
        <topology evidence="1 7">Multi-pass membrane protein</topology>
    </subcellularLocation>
</comment>
<accession>A0A410G9M1</accession>
<evidence type="ECO:0000256" key="4">
    <source>
        <dbReference type="ARBA" id="ARBA00022692"/>
    </source>
</evidence>
<dbReference type="PANTHER" id="PTHR33362">
    <property type="entry name" value="SIALIC ACID TRAP TRANSPORTER PERMEASE PROTEIN SIAT-RELATED"/>
    <property type="match status" value="1"/>
</dbReference>
<feature type="transmembrane region" description="Helical" evidence="9">
    <location>
        <begin position="438"/>
        <end position="454"/>
    </location>
</feature>
<feature type="transmembrane region" description="Helical" evidence="9">
    <location>
        <begin position="89"/>
        <end position="110"/>
    </location>
</feature>
<dbReference type="InterPro" id="IPR010656">
    <property type="entry name" value="DctM"/>
</dbReference>
<keyword evidence="3 7" id="KW-0997">Cell inner membrane</keyword>
<evidence type="ECO:0000256" key="7">
    <source>
        <dbReference type="RuleBase" id="RU369079"/>
    </source>
</evidence>
<keyword evidence="7" id="KW-0813">Transport</keyword>
<organism evidence="11 12">
    <name type="scientific">Pollutimonas thiosulfatoxidans</name>
    <dbReference type="NCBI Taxonomy" id="2028345"/>
    <lineage>
        <taxon>Bacteria</taxon>
        <taxon>Pseudomonadati</taxon>
        <taxon>Pseudomonadota</taxon>
        <taxon>Betaproteobacteria</taxon>
        <taxon>Burkholderiales</taxon>
        <taxon>Alcaligenaceae</taxon>
        <taxon>Pollutimonas</taxon>
    </lineage>
</organism>
<comment type="function">
    <text evidence="7">Part of the tripartite ATP-independent periplasmic (TRAP) transport system.</text>
</comment>
<keyword evidence="5 9" id="KW-1133">Transmembrane helix</keyword>
<reference evidence="11 12" key="1">
    <citation type="submission" date="2017-08" db="EMBL/GenBank/DDBJ databases">
        <authorList>
            <person name="Park S.-J."/>
            <person name="Kim H."/>
        </authorList>
    </citation>
    <scope>NUCLEOTIDE SEQUENCE [LARGE SCALE GENOMIC DNA]</scope>
    <source>
        <strain evidence="12">ye3</strain>
    </source>
</reference>
<feature type="transmembrane region" description="Helical" evidence="9">
    <location>
        <begin position="475"/>
        <end position="498"/>
    </location>
</feature>
<evidence type="ECO:0000256" key="9">
    <source>
        <dbReference type="SAM" id="Phobius"/>
    </source>
</evidence>
<dbReference type="GO" id="GO:0022857">
    <property type="term" value="F:transmembrane transporter activity"/>
    <property type="evidence" value="ECO:0007669"/>
    <property type="project" value="UniProtKB-UniRule"/>
</dbReference>
<feature type="domain" description="TRAP C4-dicarboxylate transport system permease DctM subunit" evidence="10">
    <location>
        <begin position="40"/>
        <end position="270"/>
    </location>
</feature>
<feature type="transmembrane region" description="Helical" evidence="9">
    <location>
        <begin position="37"/>
        <end position="68"/>
    </location>
</feature>
<evidence type="ECO:0000256" key="1">
    <source>
        <dbReference type="ARBA" id="ARBA00004429"/>
    </source>
</evidence>
<keyword evidence="2" id="KW-1003">Cell membrane</keyword>
<dbReference type="KEGG" id="pus:CKA81_03230"/>
<evidence type="ECO:0000313" key="12">
    <source>
        <dbReference type="Proteomes" id="UP000283474"/>
    </source>
</evidence>
<evidence type="ECO:0000256" key="2">
    <source>
        <dbReference type="ARBA" id="ARBA00022475"/>
    </source>
</evidence>
<feature type="transmembrane region" description="Helical" evidence="9">
    <location>
        <begin position="553"/>
        <end position="578"/>
    </location>
</feature>
<dbReference type="GO" id="GO:0005886">
    <property type="term" value="C:plasma membrane"/>
    <property type="evidence" value="ECO:0007669"/>
    <property type="project" value="UniProtKB-SubCell"/>
</dbReference>
<dbReference type="AlphaFoldDB" id="A0A410G9M1"/>
<sequence>MRKEVWFGLSILAAIVIALFVLMPAPADITDGHLGLLMLALIVVTIMLGFPTAFTLMGMGVMFTYFAYRRMGPQIAIEQTLDLMVLRTYAVMTNDVLIAVPLFIFMGYLVERANLIERLFKSLHLAMARVPGSLAVATVITCAVFATATGIVGAVVTLMGLLALPAMLKAGYSVRLSAGAITAGGCLGIMIPPSVLLIVYGAVAGVSVVKLYAGAFFPGIMLALLYVIYIMIVAKISPKSAPPLSAEERRVTLPEFAQTIKDTVTNRALPGIVSAMKGRNNAHVPMRTLFFNLGVVLLPALVFVAAMALSYNMVTAPPPQQESGLVAMGFAGQDESSYGGGGLAEPPGTESMVQAEAEPEAAAEEEADADEAGAVDAPMAFWITLAVGTFIMIIFYAMFTFARVEIFKMLLTSFFPLAIMILAVLGSIVFGLATPSEAAAMGSFGGLLLALAYRRLNMDMLKESVYLAAKTSAMVCWLFVGSSIFSAAFALLGGQAIINDWVLGMDLTPVQFLIMAQIVIFLLGWPLEWTEIIVIFMPIFLPLLAHYQIDPLFFGLLVALNLQTAFLSPPVAMSAFYLKGVAPPHVTLNQIFAGMLPFMGIQIIAIVMLYLFPAIGLWLPEVLY</sequence>